<dbReference type="InterPro" id="IPR029062">
    <property type="entry name" value="Class_I_gatase-like"/>
</dbReference>
<dbReference type="Gene3D" id="3.40.50.880">
    <property type="match status" value="1"/>
</dbReference>
<dbReference type="AlphaFoldDB" id="A0A381SX09"/>
<dbReference type="EMBL" id="UINC01003695">
    <property type="protein sequence ID" value="SVA08496.1"/>
    <property type="molecule type" value="Genomic_DNA"/>
</dbReference>
<sequence>MTDDVKKKIDVVLVAGGKFHDIDFARLELLKLLSEDERIRTRVFEDYSNLHAIENADFLITYTCDVRPTLEEQKVLKNYVARGNRWLALHGTNSILQFLSPTGPVDSPRIAPIMMETLGSQFIAHPPIEPYTVTVADPNHKLVEGVEPFDTTDELYLMDLHGDLHVLLETEYGGKAAGFVEEDWPDSKWPVFYLHTVEKGEVLYLTLGHCRGHYDMFDTPVPTEYYPEVERCAWDLPVFYDLLRRGIDWAKEPSLKT</sequence>
<accession>A0A381SX09</accession>
<evidence type="ECO:0000259" key="1">
    <source>
        <dbReference type="Pfam" id="PF06283"/>
    </source>
</evidence>
<reference evidence="2" key="1">
    <citation type="submission" date="2018-05" db="EMBL/GenBank/DDBJ databases">
        <authorList>
            <person name="Lanie J.A."/>
            <person name="Ng W.-L."/>
            <person name="Kazmierczak K.M."/>
            <person name="Andrzejewski T.M."/>
            <person name="Davidsen T.M."/>
            <person name="Wayne K.J."/>
            <person name="Tettelin H."/>
            <person name="Glass J.I."/>
            <person name="Rusch D."/>
            <person name="Podicherti R."/>
            <person name="Tsui H.-C.T."/>
            <person name="Winkler M.E."/>
        </authorList>
    </citation>
    <scope>NUCLEOTIDE SEQUENCE</scope>
</reference>
<dbReference type="SUPFAM" id="SSF52317">
    <property type="entry name" value="Class I glutamine amidotransferase-like"/>
    <property type="match status" value="1"/>
</dbReference>
<dbReference type="Pfam" id="PF06283">
    <property type="entry name" value="ThuA"/>
    <property type="match status" value="1"/>
</dbReference>
<feature type="domain" description="ThuA-like" evidence="1">
    <location>
        <begin position="20"/>
        <end position="215"/>
    </location>
</feature>
<gene>
    <name evidence="2" type="ORF">METZ01_LOCUS61350</name>
</gene>
<evidence type="ECO:0000313" key="2">
    <source>
        <dbReference type="EMBL" id="SVA08496.1"/>
    </source>
</evidence>
<dbReference type="InterPro" id="IPR029010">
    <property type="entry name" value="ThuA-like"/>
</dbReference>
<protein>
    <recommendedName>
        <fullName evidence="1">ThuA-like domain-containing protein</fullName>
    </recommendedName>
</protein>
<name>A0A381SX09_9ZZZZ</name>
<organism evidence="2">
    <name type="scientific">marine metagenome</name>
    <dbReference type="NCBI Taxonomy" id="408172"/>
    <lineage>
        <taxon>unclassified sequences</taxon>
        <taxon>metagenomes</taxon>
        <taxon>ecological metagenomes</taxon>
    </lineage>
</organism>
<proteinExistence type="predicted"/>